<proteinExistence type="predicted"/>
<name>A0A5P5ZID6_9LACO</name>
<evidence type="ECO:0000313" key="2">
    <source>
        <dbReference type="Proteomes" id="UP000325393"/>
    </source>
</evidence>
<dbReference type="Gene3D" id="3.20.80.10">
    <property type="entry name" value="Regulatory factor, effector binding domain"/>
    <property type="match status" value="1"/>
</dbReference>
<dbReference type="InterPro" id="IPR011256">
    <property type="entry name" value="Reg_factor_effector_dom_sf"/>
</dbReference>
<dbReference type="GeneID" id="78212125"/>
<organism evidence="1 2">
    <name type="scientific">Lactobacillus acetotolerans</name>
    <dbReference type="NCBI Taxonomy" id="1600"/>
    <lineage>
        <taxon>Bacteria</taxon>
        <taxon>Bacillati</taxon>
        <taxon>Bacillota</taxon>
        <taxon>Bacilli</taxon>
        <taxon>Lactobacillales</taxon>
        <taxon>Lactobacillaceae</taxon>
        <taxon>Lactobacillus</taxon>
    </lineage>
</organism>
<protein>
    <submittedName>
        <fullName evidence="1">Transcriptional regulator</fullName>
    </submittedName>
</protein>
<accession>A0A5P5ZID6</accession>
<sequence length="133" mass="15935">MKFTIMDTKRTNNFNDPDIKQKIRSLWKENTSSINDAKRQGLTIASVYYDYESNYKSDYSISLCKESNSNADFDTAKYHWKEYKVNPNDKTSIPKTWNKIWNDEKKHLIKRVYDFDFEQYKPDGKITIFVAIY</sequence>
<dbReference type="Proteomes" id="UP000325393">
    <property type="component" value="Chromosome"/>
</dbReference>
<gene>
    <name evidence="1" type="ORF">LA749_03895</name>
</gene>
<reference evidence="1 2" key="1">
    <citation type="submission" date="2019-09" db="EMBL/GenBank/DDBJ databases">
        <title>Genome sequencing of Lactobacillus acetotolerans.</title>
        <authorList>
            <person name="Kim K."/>
        </authorList>
    </citation>
    <scope>NUCLEOTIDE SEQUENCE [LARGE SCALE GENOMIC DNA]</scope>
    <source>
        <strain evidence="1 2">LA749</strain>
    </source>
</reference>
<dbReference type="EMBL" id="CP044496">
    <property type="protein sequence ID" value="QFG51183.1"/>
    <property type="molecule type" value="Genomic_DNA"/>
</dbReference>
<dbReference type="AlphaFoldDB" id="A0A5P5ZID6"/>
<dbReference type="RefSeq" id="WP_056970733.1">
    <property type="nucleotide sequence ID" value="NZ_CP044496.1"/>
</dbReference>
<evidence type="ECO:0000313" key="1">
    <source>
        <dbReference type="EMBL" id="QFG51183.1"/>
    </source>
</evidence>